<evidence type="ECO:0000259" key="3">
    <source>
        <dbReference type="PROSITE" id="PS51371"/>
    </source>
</evidence>
<protein>
    <submittedName>
        <fullName evidence="4">Inosine 5-monophosphate dehydrogenase</fullName>
    </submittedName>
</protein>
<dbReference type="InterPro" id="IPR000644">
    <property type="entry name" value="CBS_dom"/>
</dbReference>
<dbReference type="EMBL" id="SIHJ01000001">
    <property type="protein sequence ID" value="TWT38169.1"/>
    <property type="molecule type" value="Genomic_DNA"/>
</dbReference>
<gene>
    <name evidence="4" type="ORF">KOR34_31370</name>
</gene>
<dbReference type="InterPro" id="IPR046342">
    <property type="entry name" value="CBS_dom_sf"/>
</dbReference>
<evidence type="ECO:0000256" key="1">
    <source>
        <dbReference type="ARBA" id="ARBA00023122"/>
    </source>
</evidence>
<name>A0A5C5VJW3_9BACT</name>
<dbReference type="InterPro" id="IPR051257">
    <property type="entry name" value="Diverse_CBS-Domain"/>
</dbReference>
<evidence type="ECO:0000313" key="4">
    <source>
        <dbReference type="EMBL" id="TWT38169.1"/>
    </source>
</evidence>
<dbReference type="Pfam" id="PF00571">
    <property type="entry name" value="CBS"/>
    <property type="match status" value="2"/>
</dbReference>
<comment type="caution">
    <text evidence="4">The sequence shown here is derived from an EMBL/GenBank/DDBJ whole genome shotgun (WGS) entry which is preliminary data.</text>
</comment>
<dbReference type="OrthoDB" id="275061at2"/>
<dbReference type="PANTHER" id="PTHR43080">
    <property type="entry name" value="CBS DOMAIN-CONTAINING PROTEIN CBSX3, MITOCHONDRIAL"/>
    <property type="match status" value="1"/>
</dbReference>
<accession>A0A5C5VJW3</accession>
<feature type="domain" description="CBS" evidence="3">
    <location>
        <begin position="104"/>
        <end position="162"/>
    </location>
</feature>
<keyword evidence="1 2" id="KW-0129">CBS domain</keyword>
<reference evidence="4 5" key="1">
    <citation type="submission" date="2019-02" db="EMBL/GenBank/DDBJ databases">
        <title>Deep-cultivation of Planctomycetes and their phenomic and genomic characterization uncovers novel biology.</title>
        <authorList>
            <person name="Wiegand S."/>
            <person name="Jogler M."/>
            <person name="Boedeker C."/>
            <person name="Pinto D."/>
            <person name="Vollmers J."/>
            <person name="Rivas-Marin E."/>
            <person name="Kohn T."/>
            <person name="Peeters S.H."/>
            <person name="Heuer A."/>
            <person name="Rast P."/>
            <person name="Oberbeckmann S."/>
            <person name="Bunk B."/>
            <person name="Jeske O."/>
            <person name="Meyerdierks A."/>
            <person name="Storesund J.E."/>
            <person name="Kallscheuer N."/>
            <person name="Luecker S."/>
            <person name="Lage O.M."/>
            <person name="Pohl T."/>
            <person name="Merkel B.J."/>
            <person name="Hornburger P."/>
            <person name="Mueller R.-W."/>
            <person name="Bruemmer F."/>
            <person name="Labrenz M."/>
            <person name="Spormann A.M."/>
            <person name="Op Den Camp H."/>
            <person name="Overmann J."/>
            <person name="Amann R."/>
            <person name="Jetten M.S.M."/>
            <person name="Mascher T."/>
            <person name="Medema M.H."/>
            <person name="Devos D.P."/>
            <person name="Kaster A.-K."/>
            <person name="Ovreas L."/>
            <person name="Rohde M."/>
            <person name="Galperin M.Y."/>
            <person name="Jogler C."/>
        </authorList>
    </citation>
    <scope>NUCLEOTIDE SEQUENCE [LARGE SCALE GENOMIC DNA]</scope>
    <source>
        <strain evidence="4 5">KOR34</strain>
    </source>
</reference>
<keyword evidence="5" id="KW-1185">Reference proteome</keyword>
<dbReference type="Proteomes" id="UP000316714">
    <property type="component" value="Unassembled WGS sequence"/>
</dbReference>
<feature type="domain" description="CBS" evidence="3">
    <location>
        <begin position="17"/>
        <end position="74"/>
    </location>
</feature>
<dbReference type="PROSITE" id="PS51371">
    <property type="entry name" value="CBS"/>
    <property type="match status" value="2"/>
</dbReference>
<proteinExistence type="predicted"/>
<organism evidence="4 5">
    <name type="scientific">Posidoniimonas corsicana</name>
    <dbReference type="NCBI Taxonomy" id="1938618"/>
    <lineage>
        <taxon>Bacteria</taxon>
        <taxon>Pseudomonadati</taxon>
        <taxon>Planctomycetota</taxon>
        <taxon>Planctomycetia</taxon>
        <taxon>Pirellulales</taxon>
        <taxon>Lacipirellulaceae</taxon>
        <taxon>Posidoniimonas</taxon>
    </lineage>
</organism>
<sequence>MKSALQDVDTLSVADVMSRLVVTLDESAAMKTAARALRGSDVTGAPVVDDAGRVVGVLSAMDFVEQATGEQGDRCPVTEVLVRDTPTSPYRIEQVCHDTVGMHMSPYVQTIDRSASLRDASREMCAERIHRLIVIDDRGRPVGVVSPLDLLAVWAGAPAADSRGRAKGAPK</sequence>
<dbReference type="Gene3D" id="3.10.580.10">
    <property type="entry name" value="CBS-domain"/>
    <property type="match status" value="1"/>
</dbReference>
<dbReference type="SUPFAM" id="SSF54631">
    <property type="entry name" value="CBS-domain pair"/>
    <property type="match status" value="1"/>
</dbReference>
<evidence type="ECO:0000313" key="5">
    <source>
        <dbReference type="Proteomes" id="UP000316714"/>
    </source>
</evidence>
<dbReference type="PANTHER" id="PTHR43080:SF29">
    <property type="entry name" value="OS02G0818000 PROTEIN"/>
    <property type="match status" value="1"/>
</dbReference>
<dbReference type="AlphaFoldDB" id="A0A5C5VJW3"/>
<dbReference type="RefSeq" id="WP_146565499.1">
    <property type="nucleotide sequence ID" value="NZ_SIHJ01000001.1"/>
</dbReference>
<dbReference type="SMART" id="SM00116">
    <property type="entry name" value="CBS"/>
    <property type="match status" value="2"/>
</dbReference>
<evidence type="ECO:0000256" key="2">
    <source>
        <dbReference type="PROSITE-ProRule" id="PRU00703"/>
    </source>
</evidence>